<feature type="transmembrane region" description="Helical" evidence="6">
    <location>
        <begin position="94"/>
        <end position="115"/>
    </location>
</feature>
<evidence type="ECO:0000313" key="8">
    <source>
        <dbReference type="Proteomes" id="UP000619260"/>
    </source>
</evidence>
<feature type="transmembrane region" description="Helical" evidence="6">
    <location>
        <begin position="220"/>
        <end position="240"/>
    </location>
</feature>
<keyword evidence="8" id="KW-1185">Reference proteome</keyword>
<evidence type="ECO:0000256" key="1">
    <source>
        <dbReference type="ARBA" id="ARBA00004651"/>
    </source>
</evidence>
<feature type="transmembrane region" description="Helical" evidence="6">
    <location>
        <begin position="171"/>
        <end position="189"/>
    </location>
</feature>
<dbReference type="PANTHER" id="PTHR30482:SF17">
    <property type="entry name" value="ABC TRANSPORTER ATP-BINDING PROTEIN"/>
    <property type="match status" value="1"/>
</dbReference>
<comment type="subcellular location">
    <subcellularLocation>
        <location evidence="1">Cell membrane</location>
        <topology evidence="1">Multi-pass membrane protein</topology>
    </subcellularLocation>
</comment>
<keyword evidence="5 6" id="KW-0472">Membrane</keyword>
<feature type="transmembrane region" description="Helical" evidence="6">
    <location>
        <begin position="291"/>
        <end position="309"/>
    </location>
</feature>
<evidence type="ECO:0000256" key="4">
    <source>
        <dbReference type="ARBA" id="ARBA00022989"/>
    </source>
</evidence>
<comment type="caution">
    <text evidence="7">The sequence shown here is derived from an EMBL/GenBank/DDBJ whole genome shotgun (WGS) entry which is preliminary data.</text>
</comment>
<dbReference type="Proteomes" id="UP000619260">
    <property type="component" value="Unassembled WGS sequence"/>
</dbReference>
<dbReference type="GO" id="GO:0015658">
    <property type="term" value="F:branched-chain amino acid transmembrane transporter activity"/>
    <property type="evidence" value="ECO:0007669"/>
    <property type="project" value="InterPro"/>
</dbReference>
<dbReference type="Pfam" id="PF02653">
    <property type="entry name" value="BPD_transp_2"/>
    <property type="match status" value="1"/>
</dbReference>
<accession>A0A8J3YSH8</accession>
<dbReference type="InterPro" id="IPR043428">
    <property type="entry name" value="LivM-like"/>
</dbReference>
<dbReference type="PANTHER" id="PTHR30482">
    <property type="entry name" value="HIGH-AFFINITY BRANCHED-CHAIN AMINO ACID TRANSPORT SYSTEM PERMEASE"/>
    <property type="match status" value="1"/>
</dbReference>
<name>A0A8J3YSH8_9ACTN</name>
<reference evidence="7" key="1">
    <citation type="submission" date="2021-01" db="EMBL/GenBank/DDBJ databases">
        <title>Whole genome shotgun sequence of Virgisporangium aliadipatigenens NBRC 105644.</title>
        <authorList>
            <person name="Komaki H."/>
            <person name="Tamura T."/>
        </authorList>
    </citation>
    <scope>NUCLEOTIDE SEQUENCE</scope>
    <source>
        <strain evidence="7">NBRC 105644</strain>
    </source>
</reference>
<evidence type="ECO:0000313" key="7">
    <source>
        <dbReference type="EMBL" id="GIJ49070.1"/>
    </source>
</evidence>
<evidence type="ECO:0000256" key="5">
    <source>
        <dbReference type="ARBA" id="ARBA00023136"/>
    </source>
</evidence>
<sequence>MTTTLSRPGVLPAVPVRPLVFAGTVTVCVALPWIVGAYQISLAASALVLGTLAMSTQLLVGVTGLPAFGQAAYFGVGAYTAALLANAGVTAGPVHLVAAASTGAAAALATAPIVLRTRATTFMMVTFAVQSLTATLASKWKPVTNGDDGLHTPAVRPWPGGPALTVNGFTYLYVLAAVLLLGLLMAVLLRSRLGLVLRGNADHEQRMAALGHRVTGELTLGYVAAGAFAGAGGALLIAVNRYVSPADMGFEVAAVTLLAAAIGAGSMTGAVVGAALVVFARDYLGGSTEHGPAFLGILFLLVAYGRPLVKRLRS</sequence>
<feature type="transmembrane region" description="Helical" evidence="6">
    <location>
        <begin position="252"/>
        <end position="279"/>
    </location>
</feature>
<dbReference type="RefSeq" id="WP_203902538.1">
    <property type="nucleotide sequence ID" value="NZ_BOPF01000024.1"/>
</dbReference>
<protein>
    <submittedName>
        <fullName evidence="7">Branched-chain amino acid ABC transporter permease</fullName>
    </submittedName>
</protein>
<organism evidence="7 8">
    <name type="scientific">Virgisporangium aliadipatigenens</name>
    <dbReference type="NCBI Taxonomy" id="741659"/>
    <lineage>
        <taxon>Bacteria</taxon>
        <taxon>Bacillati</taxon>
        <taxon>Actinomycetota</taxon>
        <taxon>Actinomycetes</taxon>
        <taxon>Micromonosporales</taxon>
        <taxon>Micromonosporaceae</taxon>
        <taxon>Virgisporangium</taxon>
    </lineage>
</organism>
<dbReference type="CDD" id="cd06581">
    <property type="entry name" value="TM_PBP1_LivM_like"/>
    <property type="match status" value="1"/>
</dbReference>
<dbReference type="GO" id="GO:0005886">
    <property type="term" value="C:plasma membrane"/>
    <property type="evidence" value="ECO:0007669"/>
    <property type="project" value="UniProtKB-SubCell"/>
</dbReference>
<dbReference type="InterPro" id="IPR001851">
    <property type="entry name" value="ABC_transp_permease"/>
</dbReference>
<keyword evidence="2" id="KW-1003">Cell membrane</keyword>
<feature type="transmembrane region" description="Helical" evidence="6">
    <location>
        <begin position="58"/>
        <end position="82"/>
    </location>
</feature>
<keyword evidence="4 6" id="KW-1133">Transmembrane helix</keyword>
<evidence type="ECO:0000256" key="2">
    <source>
        <dbReference type="ARBA" id="ARBA00022475"/>
    </source>
</evidence>
<gene>
    <name evidence="7" type="primary">livM_2</name>
    <name evidence="7" type="ORF">Val02_59560</name>
</gene>
<proteinExistence type="predicted"/>
<feature type="transmembrane region" description="Helical" evidence="6">
    <location>
        <begin position="20"/>
        <end position="49"/>
    </location>
</feature>
<dbReference type="EMBL" id="BOPF01000024">
    <property type="protein sequence ID" value="GIJ49070.1"/>
    <property type="molecule type" value="Genomic_DNA"/>
</dbReference>
<evidence type="ECO:0000256" key="3">
    <source>
        <dbReference type="ARBA" id="ARBA00022692"/>
    </source>
</evidence>
<keyword evidence="3 6" id="KW-0812">Transmembrane</keyword>
<dbReference type="AlphaFoldDB" id="A0A8J3YSH8"/>
<evidence type="ECO:0000256" key="6">
    <source>
        <dbReference type="SAM" id="Phobius"/>
    </source>
</evidence>